<dbReference type="EMBL" id="FMZH01000001">
    <property type="protein sequence ID" value="SDC09967.1"/>
    <property type="molecule type" value="Genomic_DNA"/>
</dbReference>
<evidence type="ECO:0000259" key="1">
    <source>
        <dbReference type="Pfam" id="PF11827"/>
    </source>
</evidence>
<evidence type="ECO:0000313" key="3">
    <source>
        <dbReference type="Proteomes" id="UP000199455"/>
    </source>
</evidence>
<organism evidence="2 3">
    <name type="scientific">Pedobacter soli</name>
    <dbReference type="NCBI Taxonomy" id="390242"/>
    <lineage>
        <taxon>Bacteria</taxon>
        <taxon>Pseudomonadati</taxon>
        <taxon>Bacteroidota</taxon>
        <taxon>Sphingobacteriia</taxon>
        <taxon>Sphingobacteriales</taxon>
        <taxon>Sphingobacteriaceae</taxon>
        <taxon>Pedobacter</taxon>
    </lineage>
</organism>
<accession>A0A1G6ITY0</accession>
<proteinExistence type="predicted"/>
<feature type="domain" description="DUF3347" evidence="1">
    <location>
        <begin position="49"/>
        <end position="140"/>
    </location>
</feature>
<sequence>MPNMKRSLIILLSATLWLGYTAKAQVLTSLQEVGTPELAQKREALKESVMTSYLGIKNSLVKSDSVGAVKFATELIANLSQFKFKKLSLEKMNEATTTRKEMIELAQSIAATKSINKQRSEMDKLSVKMWSVIERFKPEKTSLYKQVCPMTGTTWISDDKAIQNPYYPKNMLTCGEVKASI</sequence>
<evidence type="ECO:0000313" key="2">
    <source>
        <dbReference type="EMBL" id="SDC09967.1"/>
    </source>
</evidence>
<dbReference type="AlphaFoldDB" id="A0A1G6ITY0"/>
<dbReference type="Pfam" id="PF11827">
    <property type="entry name" value="DUF3347"/>
    <property type="match status" value="1"/>
</dbReference>
<gene>
    <name evidence="2" type="ORF">SAMN04488024_101252</name>
</gene>
<dbReference type="STRING" id="390242.SAMN04488024_101252"/>
<reference evidence="3" key="1">
    <citation type="submission" date="2016-10" db="EMBL/GenBank/DDBJ databases">
        <authorList>
            <person name="Varghese N."/>
            <person name="Submissions S."/>
        </authorList>
    </citation>
    <scope>NUCLEOTIDE SEQUENCE [LARGE SCALE GENOMIC DNA]</scope>
    <source>
        <strain evidence="3">DSM 18609</strain>
    </source>
</reference>
<protein>
    <recommendedName>
        <fullName evidence="1">DUF3347 domain-containing protein</fullName>
    </recommendedName>
</protein>
<dbReference type="InterPro" id="IPR021782">
    <property type="entry name" value="DUF3347"/>
</dbReference>
<dbReference type="Proteomes" id="UP000199455">
    <property type="component" value="Unassembled WGS sequence"/>
</dbReference>
<name>A0A1G6ITY0_9SPHI</name>
<keyword evidence="3" id="KW-1185">Reference proteome</keyword>